<reference evidence="8" key="1">
    <citation type="submission" date="2021-01" db="EMBL/GenBank/DDBJ databases">
        <authorList>
            <person name="Corre E."/>
            <person name="Pelletier E."/>
            <person name="Niang G."/>
            <person name="Scheremetjew M."/>
            <person name="Finn R."/>
            <person name="Kale V."/>
            <person name="Holt S."/>
            <person name="Cochrane G."/>
            <person name="Meng A."/>
            <person name="Brown T."/>
            <person name="Cohen L."/>
        </authorList>
    </citation>
    <scope>NUCLEOTIDE SEQUENCE</scope>
    <source>
        <strain evidence="8">CCMP127</strain>
    </source>
</reference>
<feature type="compositionally biased region" description="Acidic residues" evidence="6">
    <location>
        <begin position="112"/>
        <end position="122"/>
    </location>
</feature>
<accession>A0A7S3P5F0</accession>
<evidence type="ECO:0000256" key="2">
    <source>
        <dbReference type="ARBA" id="ARBA00022679"/>
    </source>
</evidence>
<feature type="compositionally biased region" description="Low complexity" evidence="6">
    <location>
        <begin position="76"/>
        <end position="87"/>
    </location>
</feature>
<dbReference type="InterPro" id="IPR011009">
    <property type="entry name" value="Kinase-like_dom_sf"/>
</dbReference>
<dbReference type="InterPro" id="IPR000719">
    <property type="entry name" value="Prot_kinase_dom"/>
</dbReference>
<feature type="region of interest" description="Disordered" evidence="6">
    <location>
        <begin position="71"/>
        <end position="138"/>
    </location>
</feature>
<dbReference type="GO" id="GO:0005524">
    <property type="term" value="F:ATP binding"/>
    <property type="evidence" value="ECO:0007669"/>
    <property type="project" value="UniProtKB-KW"/>
</dbReference>
<sequence length="568" mass="63939">MQFNHNADHPAVNPLDGSSLLPQAAASASAPLEFPPVQPVTCARITTRVFHPARNQVATVQNVLVKTTVNAMSHNNSNQSKSDVSWSSDEDDDMSSDDDNNEDGDVVVVDAADNDDDDDDAMKDEPNHHTNTFYPNNNSTIVVEPPEQQQQHEEHRAYWIQRTIREAIYGRVWLAIVLKPLSAAAQANLGSRHKNNNNNATTTTATCEWQVTSEFCAVKEMSWQHIRKERNRLAEDPIQEVASMQYLKRWHTTLTRQRQQQQQQQQPSSPSSTTSPLSHPSSPSHNNTNDPTAEAFRIILETNIMMPLDLLTDDRHLYSIMPYCNGGELFDRLDMNERFSEGEARYWMVQVLNGIENLQDAGICHRDMSLENLLVHRNGALIIDMGMCLRIPFEQPQQQAQQSAPLSADRNHASLATSFGNLTVNGTTTAATTTTAGKPHRPRRLLIKPQGTCGKWIYMSPEIYRNAEAFDGFAVDMWAAGVILFLMLTGFPPWERACPTDERFRYMTAGYLVQMLTEWEIGLSGDAMDLLQRMLFLDPKDRLCLQQVKAHPWMTNGPLEAPVISTDI</sequence>
<evidence type="ECO:0000256" key="3">
    <source>
        <dbReference type="ARBA" id="ARBA00022741"/>
    </source>
</evidence>
<gene>
    <name evidence="8" type="ORF">ACOF00016_LOCUS6012</name>
</gene>
<dbReference type="PROSITE" id="PS50011">
    <property type="entry name" value="PROTEIN_KINASE_DOM"/>
    <property type="match status" value="1"/>
</dbReference>
<dbReference type="InterPro" id="IPR008266">
    <property type="entry name" value="Tyr_kinase_AS"/>
</dbReference>
<keyword evidence="3" id="KW-0547">Nucleotide-binding</keyword>
<dbReference type="GO" id="GO:0004674">
    <property type="term" value="F:protein serine/threonine kinase activity"/>
    <property type="evidence" value="ECO:0007669"/>
    <property type="project" value="UniProtKB-KW"/>
</dbReference>
<evidence type="ECO:0000256" key="1">
    <source>
        <dbReference type="ARBA" id="ARBA00022527"/>
    </source>
</evidence>
<keyword evidence="2" id="KW-0808">Transferase</keyword>
<evidence type="ECO:0000256" key="4">
    <source>
        <dbReference type="ARBA" id="ARBA00022777"/>
    </source>
</evidence>
<evidence type="ECO:0000256" key="6">
    <source>
        <dbReference type="SAM" id="MobiDB-lite"/>
    </source>
</evidence>
<keyword evidence="4" id="KW-0418">Kinase</keyword>
<evidence type="ECO:0000259" key="7">
    <source>
        <dbReference type="PROSITE" id="PS50011"/>
    </source>
</evidence>
<dbReference type="Pfam" id="PF00069">
    <property type="entry name" value="Pkinase"/>
    <property type="match status" value="2"/>
</dbReference>
<dbReference type="EMBL" id="HBIM01007068">
    <property type="protein sequence ID" value="CAE0408243.1"/>
    <property type="molecule type" value="Transcribed_RNA"/>
</dbReference>
<organism evidence="8">
    <name type="scientific">Amphora coffeiformis</name>
    <dbReference type="NCBI Taxonomy" id="265554"/>
    <lineage>
        <taxon>Eukaryota</taxon>
        <taxon>Sar</taxon>
        <taxon>Stramenopiles</taxon>
        <taxon>Ochrophyta</taxon>
        <taxon>Bacillariophyta</taxon>
        <taxon>Bacillariophyceae</taxon>
        <taxon>Bacillariophycidae</taxon>
        <taxon>Thalassiophysales</taxon>
        <taxon>Catenulaceae</taxon>
        <taxon>Amphora</taxon>
    </lineage>
</organism>
<keyword evidence="5" id="KW-0067">ATP-binding</keyword>
<evidence type="ECO:0000256" key="5">
    <source>
        <dbReference type="ARBA" id="ARBA00022840"/>
    </source>
</evidence>
<dbReference type="Gene3D" id="1.10.510.10">
    <property type="entry name" value="Transferase(Phosphotransferase) domain 1"/>
    <property type="match status" value="2"/>
</dbReference>
<proteinExistence type="predicted"/>
<feature type="compositionally biased region" description="Low complexity" evidence="6">
    <location>
        <begin position="253"/>
        <end position="284"/>
    </location>
</feature>
<name>A0A7S3P5F0_9STRA</name>
<dbReference type="PANTHER" id="PTHR24345">
    <property type="entry name" value="SERINE/THREONINE-PROTEIN KINASE PLK"/>
    <property type="match status" value="1"/>
</dbReference>
<dbReference type="SUPFAM" id="SSF56112">
    <property type="entry name" value="Protein kinase-like (PK-like)"/>
    <property type="match status" value="1"/>
</dbReference>
<feature type="region of interest" description="Disordered" evidence="6">
    <location>
        <begin position="253"/>
        <end position="291"/>
    </location>
</feature>
<dbReference type="GO" id="GO:0005634">
    <property type="term" value="C:nucleus"/>
    <property type="evidence" value="ECO:0007669"/>
    <property type="project" value="TreeGrafter"/>
</dbReference>
<dbReference type="PANTHER" id="PTHR24345:SF91">
    <property type="entry name" value="SERINE_THREONINE-PROTEIN KINASE PLK4"/>
    <property type="match status" value="1"/>
</dbReference>
<protein>
    <recommendedName>
        <fullName evidence="7">Protein kinase domain-containing protein</fullName>
    </recommendedName>
</protein>
<feature type="compositionally biased region" description="Acidic residues" evidence="6">
    <location>
        <begin position="88"/>
        <end position="105"/>
    </location>
</feature>
<feature type="compositionally biased region" description="Polar residues" evidence="6">
    <location>
        <begin position="129"/>
        <end position="138"/>
    </location>
</feature>
<dbReference type="AlphaFoldDB" id="A0A7S3P5F0"/>
<dbReference type="PROSITE" id="PS00109">
    <property type="entry name" value="PROTEIN_KINASE_TYR"/>
    <property type="match status" value="1"/>
</dbReference>
<evidence type="ECO:0000313" key="8">
    <source>
        <dbReference type="EMBL" id="CAE0408243.1"/>
    </source>
</evidence>
<feature type="domain" description="Protein kinase" evidence="7">
    <location>
        <begin position="158"/>
        <end position="554"/>
    </location>
</feature>
<keyword evidence="1" id="KW-0723">Serine/threonine-protein kinase</keyword>